<dbReference type="Proteomes" id="UP000286773">
    <property type="component" value="Unassembled WGS sequence"/>
</dbReference>
<dbReference type="PROSITE" id="PS51295">
    <property type="entry name" value="CRM"/>
    <property type="match status" value="1"/>
</dbReference>
<evidence type="ECO:0000259" key="3">
    <source>
        <dbReference type="PROSITE" id="PS51295"/>
    </source>
</evidence>
<name>A0A430AQ45_9ENTE</name>
<dbReference type="AlphaFoldDB" id="A0A430AQ45"/>
<evidence type="ECO:0000256" key="1">
    <source>
        <dbReference type="ARBA" id="ARBA00022884"/>
    </source>
</evidence>
<dbReference type="InterPro" id="IPR035920">
    <property type="entry name" value="YhbY-like_sf"/>
</dbReference>
<feature type="domain" description="CRM" evidence="3">
    <location>
        <begin position="1"/>
        <end position="97"/>
    </location>
</feature>
<dbReference type="NCBIfam" id="TIGR00253">
    <property type="entry name" value="RNA_bind_YhbY"/>
    <property type="match status" value="1"/>
</dbReference>
<comment type="caution">
    <text evidence="4">The sequence shown here is derived from an EMBL/GenBank/DDBJ whole genome shotgun (WGS) entry which is preliminary data.</text>
</comment>
<dbReference type="Gene3D" id="3.30.110.60">
    <property type="entry name" value="YhbY-like"/>
    <property type="match status" value="1"/>
</dbReference>
<gene>
    <name evidence="4" type="ORF">CBF27_11245</name>
</gene>
<reference evidence="4 5" key="1">
    <citation type="submission" date="2017-05" db="EMBL/GenBank/DDBJ databases">
        <title>Vagococcus spp. assemblies.</title>
        <authorList>
            <person name="Gulvik C.A."/>
        </authorList>
    </citation>
    <scope>NUCLEOTIDE SEQUENCE [LARGE SCALE GENOMIC DNA]</scope>
    <source>
        <strain evidence="4 5">LMG 24798</strain>
    </source>
</reference>
<evidence type="ECO:0000313" key="5">
    <source>
        <dbReference type="Proteomes" id="UP000286773"/>
    </source>
</evidence>
<sequence length="103" mass="11759">MTLRGKQKRFLRSQAHHLQPVVQIGKGGISDNLLAQIDEVLEKRELIKISLLQNTDEVIEEVADVLAETLHCDVVQIIGRILVVYKPSSKEKYQTISREVKRI</sequence>
<dbReference type="InterPro" id="IPR051925">
    <property type="entry name" value="RNA-binding_domain"/>
</dbReference>
<dbReference type="GO" id="GO:0003723">
    <property type="term" value="F:RNA binding"/>
    <property type="evidence" value="ECO:0007669"/>
    <property type="project" value="UniProtKB-UniRule"/>
</dbReference>
<dbReference type="SMART" id="SM01103">
    <property type="entry name" value="CRS1_YhbY"/>
    <property type="match status" value="1"/>
</dbReference>
<organism evidence="4 5">
    <name type="scientific">Vagococcus acidifermentans</name>
    <dbReference type="NCBI Taxonomy" id="564710"/>
    <lineage>
        <taxon>Bacteria</taxon>
        <taxon>Bacillati</taxon>
        <taxon>Bacillota</taxon>
        <taxon>Bacilli</taxon>
        <taxon>Lactobacillales</taxon>
        <taxon>Enterococcaceae</taxon>
        <taxon>Vagococcus</taxon>
    </lineage>
</organism>
<protein>
    <submittedName>
        <fullName evidence="4">RNA-binding protein</fullName>
    </submittedName>
</protein>
<dbReference type="InterPro" id="IPR017924">
    <property type="entry name" value="RNA-binding_YhbY"/>
</dbReference>
<evidence type="ECO:0000313" key="4">
    <source>
        <dbReference type="EMBL" id="RSU10093.1"/>
    </source>
</evidence>
<dbReference type="RefSeq" id="WP_126814411.1">
    <property type="nucleotide sequence ID" value="NZ_NGKC01000014.1"/>
</dbReference>
<dbReference type="PANTHER" id="PTHR40065:SF3">
    <property type="entry name" value="RNA-BINDING PROTEIN YHBY"/>
    <property type="match status" value="1"/>
</dbReference>
<dbReference type="OrthoDB" id="9797519at2"/>
<keyword evidence="5" id="KW-1185">Reference proteome</keyword>
<dbReference type="PANTHER" id="PTHR40065">
    <property type="entry name" value="RNA-BINDING PROTEIN YHBY"/>
    <property type="match status" value="1"/>
</dbReference>
<dbReference type="InterPro" id="IPR001890">
    <property type="entry name" value="RNA-binding_CRM"/>
</dbReference>
<dbReference type="SUPFAM" id="SSF75471">
    <property type="entry name" value="YhbY-like"/>
    <property type="match status" value="1"/>
</dbReference>
<accession>A0A430AQ45</accession>
<dbReference type="EMBL" id="NGKC01000014">
    <property type="protein sequence ID" value="RSU10093.1"/>
    <property type="molecule type" value="Genomic_DNA"/>
</dbReference>
<keyword evidence="1 2" id="KW-0694">RNA-binding</keyword>
<dbReference type="Pfam" id="PF01985">
    <property type="entry name" value="CRS1_YhbY"/>
    <property type="match status" value="1"/>
</dbReference>
<proteinExistence type="predicted"/>
<evidence type="ECO:0000256" key="2">
    <source>
        <dbReference type="PROSITE-ProRule" id="PRU00626"/>
    </source>
</evidence>